<sequence>MEFVKEEREENTSEPETRIKQEEPETWKMEHEEPETWKIEHEEPETWKIEHEEPETWKIEHEEPETCKIEHQEQETWKIEHEEQETWKIEHEEQETWKIEHEEQETQRIAHEESETCRIKLDQGGAKPGTEQTNKARGPKTKMPTLKDCYSCRRKIGVASKTCSHCRAKQPYKQMLEKRKKRLTQEWKDRQKKNSSVNKVYDATNLLLHKWELLERFPVLLLARRTSNGFSAECFCPWKTETEDTQDTFLTIKRSYESLLNESNTDKDVRMEESSDSHSTETQTPPADSTHQLTCNGLQVEENRKVKKQAKVEKRRRTKEVFWQN</sequence>
<evidence type="ECO:0000313" key="3">
    <source>
        <dbReference type="RefSeq" id="XP_026053732.1"/>
    </source>
</evidence>
<feature type="compositionally biased region" description="Basic residues" evidence="1">
    <location>
        <begin position="305"/>
        <end position="318"/>
    </location>
</feature>
<name>A0A6P6J706_CARAU</name>
<evidence type="ECO:0000313" key="2">
    <source>
        <dbReference type="Proteomes" id="UP000515129"/>
    </source>
</evidence>
<dbReference type="AlphaFoldDB" id="A0A6P6J706"/>
<proteinExistence type="predicted"/>
<protein>
    <submittedName>
        <fullName evidence="3">Golgin subfamily A member 6-like protein 22 isoform X1</fullName>
    </submittedName>
</protein>
<feature type="compositionally biased region" description="Basic and acidic residues" evidence="1">
    <location>
        <begin position="264"/>
        <end position="279"/>
    </location>
</feature>
<feature type="region of interest" description="Disordered" evidence="1">
    <location>
        <begin position="1"/>
        <end position="38"/>
    </location>
</feature>
<dbReference type="Proteomes" id="UP000515129">
    <property type="component" value="Chromosome 22"/>
</dbReference>
<gene>
    <name evidence="3" type="primary">LOC113039837</name>
</gene>
<feature type="compositionally biased region" description="Polar residues" evidence="1">
    <location>
        <begin position="280"/>
        <end position="297"/>
    </location>
</feature>
<dbReference type="GeneID" id="113039837"/>
<feature type="region of interest" description="Disordered" evidence="1">
    <location>
        <begin position="263"/>
        <end position="325"/>
    </location>
</feature>
<accession>A0A6P6J706</accession>
<reference evidence="3" key="1">
    <citation type="submission" date="2025-08" db="UniProtKB">
        <authorList>
            <consortium name="RefSeq"/>
        </authorList>
    </citation>
    <scope>IDENTIFICATION</scope>
    <source>
        <strain evidence="3">Wakin</strain>
        <tissue evidence="3">Muscle</tissue>
    </source>
</reference>
<dbReference type="OrthoDB" id="8746661at2759"/>
<organism evidence="2 3">
    <name type="scientific">Carassius auratus</name>
    <name type="common">Goldfish</name>
    <dbReference type="NCBI Taxonomy" id="7957"/>
    <lineage>
        <taxon>Eukaryota</taxon>
        <taxon>Metazoa</taxon>
        <taxon>Chordata</taxon>
        <taxon>Craniata</taxon>
        <taxon>Vertebrata</taxon>
        <taxon>Euteleostomi</taxon>
        <taxon>Actinopterygii</taxon>
        <taxon>Neopterygii</taxon>
        <taxon>Teleostei</taxon>
        <taxon>Ostariophysi</taxon>
        <taxon>Cypriniformes</taxon>
        <taxon>Cyprinidae</taxon>
        <taxon>Cyprininae</taxon>
        <taxon>Carassius</taxon>
    </lineage>
</organism>
<feature type="region of interest" description="Disordered" evidence="1">
    <location>
        <begin position="51"/>
        <end position="76"/>
    </location>
</feature>
<dbReference type="RefSeq" id="XP_026053732.1">
    <property type="nucleotide sequence ID" value="XM_026197947.1"/>
</dbReference>
<dbReference type="KEGG" id="caua:113039837"/>
<keyword evidence="2" id="KW-1185">Reference proteome</keyword>
<evidence type="ECO:0000256" key="1">
    <source>
        <dbReference type="SAM" id="MobiDB-lite"/>
    </source>
</evidence>